<feature type="compositionally biased region" description="Basic and acidic residues" evidence="5">
    <location>
        <begin position="1377"/>
        <end position="1408"/>
    </location>
</feature>
<feature type="compositionally biased region" description="Polar residues" evidence="5">
    <location>
        <begin position="1796"/>
        <end position="1811"/>
    </location>
</feature>
<feature type="coiled-coil region" evidence="4">
    <location>
        <begin position="565"/>
        <end position="653"/>
    </location>
</feature>
<evidence type="ECO:0000256" key="2">
    <source>
        <dbReference type="ARBA" id="ARBA00023054"/>
    </source>
</evidence>
<dbReference type="Proteomes" id="UP001162087">
    <property type="component" value="Chromosome 11"/>
</dbReference>
<feature type="compositionally biased region" description="Low complexity" evidence="5">
    <location>
        <begin position="1772"/>
        <end position="1781"/>
    </location>
</feature>
<evidence type="ECO:0000256" key="5">
    <source>
        <dbReference type="SAM" id="MobiDB-lite"/>
    </source>
</evidence>
<evidence type="ECO:0000313" key="9">
    <source>
        <dbReference type="EMBL" id="CAI4045403.1"/>
    </source>
</evidence>
<sequence length="1885" mass="218627">MSDQGLLMKSTQNEEGASERLNVIASFFDCSLEQVKSIDTDIITRLNEKLIQFNELKSENLQITVSFDELKTNSLKKIDGLKTEMENVLRQNDEIRKERNDTSAKFEFLQNEKIQLSNELESVKRKLNDLTEEKKEIQSNQQRTLKILDERLKEVEMAKVENNRTNNECRNLRSTVVELETKQQTYITNDLNSRSELERKTQELNLLQSNKDWLEKELSSKSEQYLSYRQRTDATISEIRSELNRLKNDFQLEKTNNDVLKQKNNELSNSLQEKVLDLKNLSDSLNTEKQEFSTEIALKQRLIDLLETQLNAVKEELKSIRKSDSSNVTSDDSRKLISENESLLKDLRLTKEKLAQCESECLRLSSITEETGEESGTLTSRSSTDFILLKKQYIKEKRAKEQLQNQIESFIVELEHKVPVINSFKERTDMLENELNNSALLLEHTSNEKNAKIRELNIKNEKIAKCENDIHILTRQRLDLCRQVQYLLITNSVSNDSKGPLRKEEIKFIQNILQNDNSGTTESDSQKILTGRLVEFRNVIELQEKNTELLRITRNLADKLESNEIKSKQNLLKIENKTINEAKEAILSLQSEKMSLESKVEELERERETLKSSISKQASSFNNSVIQQLTKTKRELESQVQDLQARISQITRESTQNMSLLNKEIQDIYDSKSDISIELGKEKSSRILAEERFKLLSNTLDLTKAENDQLRKRSDSLQSSISKQDSKTHETLNEYISCKSKLSVTETALSNLKLEQKLKIDSEKSLKQELDKLSSEKTSLRIMVTQLQTLQKEREDLLDEARKSCQNKINEVEEAYNELKVETSHKDQHIMQLEEDNTSKIEWYQNKIETLKKDNDSVMNLVNEKQTEIEKLQYKVKSLEKEIEENKIRLHTYNVMDETINDDSLRKELEMSKINLTEAYSQIQEYKKLYESTAQSLREMNSKLDESNEAFSNQIQSLTDEKINLEDKVSLLKEQSFNLNNELDLQKNEMEKKKVEFKKIIAILQNNNKEIETVKSEYESKLSKIQDDLDQQTIYANTAQNNYEQELQKHADVSKTISELREQLHTYRGQVKTLTLSRSELENILKENEKSWTSQKQSLLEQLDLSNSRIEDLSSQNKLLYNQIELYTAAGNGVGDARNGPTLNNDILVTLRRERDILDTKVTVAERDAKMLRQKITLMDVELQDARTKLNNSRVENDERSSIVQQHDVIMEKLNQLNLLRESNITLRNELENCSKKNKELQSELVKLKEIIAPIESELSALKYSMQEKEQEIRLAKEEVHRWKKRSQDILEKHQQLSSNDYEKLESEVESLKAQLEDKMQQGTEAEERFNRLRRQAQEKLKTSKLTQETLTEQLNELKDAKVALERSLNDANTRIQELEGEKVAEDNNRSEMIKRSQEDAEKSSRELEEKLEENAISYSSTVRKLNEEIATLKEEIEKQGQIQKQLQTAAGHRDEDLSNIVESMKKSFEEDKIKFIEEKTREVNKKIQEAQERLNQPSSVNIDEMKKQWEAEHEEEVAERVREAEEALKKRIRLPTEEKISKIIERKKEDLEKEFNEKLEEKVKSISGSEQMEAMLQKQLEIRVQEKQKELEDEYNEKLQEKLKEVSHSSSISVNEKDELRAEIEAKLREELNDELQNVKKKSFEEGKQQATMKTTLLERKLAKMESQLSEIKQSAESPPKHANNVPNPLLGLPRKIEENSNSPFNTLLSGEKLLKFNSKSSSSGAFNPFTSPSPKKLLQKDDVQKETSNNKTDPPTHLAPSFNIPATRVLTSSSSTLSTDTNDEELTVNEPGQKISSAINSLSQTGSEQNQEEELFEIKNIAEEKTKSNKRPIDEVAELKDDDDEDSAEFTNESKKIKTDDEEEGKVNNEEKSEKDNDITGPE</sequence>
<comment type="subcellular location">
    <subcellularLocation>
        <location evidence="1">Nucleus</location>
    </subcellularLocation>
</comment>
<dbReference type="InterPro" id="IPR001611">
    <property type="entry name" value="Leu-rich_rpt"/>
</dbReference>
<feature type="coiled-coil region" evidence="4">
    <location>
        <begin position="923"/>
        <end position="1063"/>
    </location>
</feature>
<dbReference type="PANTHER" id="PTHR18898:SF2">
    <property type="entry name" value="NUCLEOPROTEIN TPR"/>
    <property type="match status" value="1"/>
</dbReference>
<feature type="region of interest" description="Disordered" evidence="5">
    <location>
        <begin position="1666"/>
        <end position="1708"/>
    </location>
</feature>
<keyword evidence="2 4" id="KW-0175">Coiled coil</keyword>
<dbReference type="InterPro" id="IPR057577">
    <property type="entry name" value="Nucleoprot-TPR/MLP1_dom"/>
</dbReference>
<feature type="compositionally biased region" description="Polar residues" evidence="5">
    <location>
        <begin position="1668"/>
        <end position="1678"/>
    </location>
</feature>
<feature type="domain" description="Nucleoprotein TPR/MLP1-2" evidence="6">
    <location>
        <begin position="1001"/>
        <end position="1126"/>
    </location>
</feature>
<feature type="compositionally biased region" description="Basic and acidic residues" evidence="5">
    <location>
        <begin position="1854"/>
        <end position="1885"/>
    </location>
</feature>
<dbReference type="Pfam" id="PF25785">
    <property type="entry name" value="TPR"/>
    <property type="match status" value="1"/>
</dbReference>
<evidence type="ECO:0000259" key="8">
    <source>
        <dbReference type="Pfam" id="PF25785"/>
    </source>
</evidence>
<feature type="compositionally biased region" description="Polar residues" evidence="5">
    <location>
        <begin position="1726"/>
        <end position="1735"/>
    </location>
</feature>
<evidence type="ECO:0008006" key="11">
    <source>
        <dbReference type="Google" id="ProtNLM"/>
    </source>
</evidence>
<reference evidence="9" key="1">
    <citation type="submission" date="2022-10" db="EMBL/GenBank/DDBJ databases">
        <authorList>
            <person name="Byrne P K."/>
        </authorList>
    </citation>
    <scope>NUCLEOTIDE SEQUENCE</scope>
    <source>
        <strain evidence="9">IFO1802</strain>
    </source>
</reference>
<keyword evidence="10" id="KW-1185">Reference proteome</keyword>
<dbReference type="GeneID" id="80925499"/>
<dbReference type="PANTHER" id="PTHR18898">
    <property type="entry name" value="NUCLEOPROTEIN TPR-RELATED"/>
    <property type="match status" value="1"/>
</dbReference>
<dbReference type="InterPro" id="IPR057974">
    <property type="entry name" value="NUA/TPR/MLP1-2-like_dom"/>
</dbReference>
<feature type="coiled-coil region" evidence="4">
    <location>
        <begin position="693"/>
        <end position="720"/>
    </location>
</feature>
<dbReference type="EMBL" id="OX365906">
    <property type="protein sequence ID" value="CAI4045403.1"/>
    <property type="molecule type" value="Genomic_DNA"/>
</dbReference>
<evidence type="ECO:0000256" key="4">
    <source>
        <dbReference type="SAM" id="Coils"/>
    </source>
</evidence>
<evidence type="ECO:0000256" key="3">
    <source>
        <dbReference type="ARBA" id="ARBA00023242"/>
    </source>
</evidence>
<feature type="compositionally biased region" description="Basic and acidic residues" evidence="5">
    <location>
        <begin position="1827"/>
        <end position="1841"/>
    </location>
</feature>
<proteinExistence type="predicted"/>
<dbReference type="PROSITE" id="PS51450">
    <property type="entry name" value="LRR"/>
    <property type="match status" value="1"/>
</dbReference>
<dbReference type="GO" id="GO:0017056">
    <property type="term" value="F:structural constituent of nuclear pore"/>
    <property type="evidence" value="ECO:0007669"/>
    <property type="project" value="TreeGrafter"/>
</dbReference>
<gene>
    <name evidence="9" type="primary">SKDI11G3030</name>
    <name evidence="9" type="ORF">SKDI_11G3030</name>
</gene>
<evidence type="ECO:0000313" key="10">
    <source>
        <dbReference type="Proteomes" id="UP001162087"/>
    </source>
</evidence>
<keyword evidence="3" id="KW-0539">Nucleus</keyword>
<dbReference type="InterPro" id="IPR012929">
    <property type="entry name" value="Nucleoprot-TPR/MLP1-2_dom"/>
</dbReference>
<evidence type="ECO:0000259" key="6">
    <source>
        <dbReference type="Pfam" id="PF07926"/>
    </source>
</evidence>
<feature type="domain" description="Nucleoprotein TPR/MPL1" evidence="7">
    <location>
        <begin position="194"/>
        <end position="267"/>
    </location>
</feature>
<feature type="coiled-coil region" evidence="4">
    <location>
        <begin position="78"/>
        <end position="360"/>
    </location>
</feature>
<name>A0AA35J3L0_SACK1</name>
<feature type="coiled-coil region" evidence="4">
    <location>
        <begin position="848"/>
        <end position="889"/>
    </location>
</feature>
<dbReference type="Pfam" id="PF07926">
    <property type="entry name" value="TPR_MLP1_2"/>
    <property type="match status" value="1"/>
</dbReference>
<feature type="region of interest" description="Disordered" evidence="5">
    <location>
        <begin position="1720"/>
        <end position="1815"/>
    </location>
</feature>
<dbReference type="GO" id="GO:0006406">
    <property type="term" value="P:mRNA export from nucleus"/>
    <property type="evidence" value="ECO:0007669"/>
    <property type="project" value="TreeGrafter"/>
</dbReference>
<accession>A0AA35J3L0</accession>
<dbReference type="RefSeq" id="XP_056083550.1">
    <property type="nucleotide sequence ID" value="XM_056229542.1"/>
</dbReference>
<feature type="region of interest" description="Disordered" evidence="5">
    <location>
        <begin position="1827"/>
        <end position="1885"/>
    </location>
</feature>
<evidence type="ECO:0000256" key="1">
    <source>
        <dbReference type="ARBA" id="ARBA00004123"/>
    </source>
</evidence>
<organism evidence="9 10">
    <name type="scientific">Saccharomyces kudriavzevii (strain ATCC MYA-4449 / AS 2.2408 / CBS 8840 / NBRC 1802 / NCYC 2889)</name>
    <name type="common">Yeast</name>
    <dbReference type="NCBI Taxonomy" id="226230"/>
    <lineage>
        <taxon>Eukaryota</taxon>
        <taxon>Fungi</taxon>
        <taxon>Dikarya</taxon>
        <taxon>Ascomycota</taxon>
        <taxon>Saccharomycotina</taxon>
        <taxon>Saccharomycetes</taxon>
        <taxon>Saccharomycetales</taxon>
        <taxon>Saccharomycetaceae</taxon>
        <taxon>Saccharomyces</taxon>
    </lineage>
</organism>
<feature type="coiled-coil region" evidence="4">
    <location>
        <begin position="763"/>
        <end position="822"/>
    </location>
</feature>
<feature type="domain" description="NUA/TPR/MLP1-2-like" evidence="8">
    <location>
        <begin position="460"/>
        <end position="564"/>
    </location>
</feature>
<dbReference type="GO" id="GO:0005643">
    <property type="term" value="C:nuclear pore"/>
    <property type="evidence" value="ECO:0007669"/>
    <property type="project" value="TreeGrafter"/>
</dbReference>
<protein>
    <recommendedName>
        <fullName evidence="11">MLP1-like protein</fullName>
    </recommendedName>
</protein>
<dbReference type="GO" id="GO:0006606">
    <property type="term" value="P:protein import into nucleus"/>
    <property type="evidence" value="ECO:0007669"/>
    <property type="project" value="InterPro"/>
</dbReference>
<feature type="region of interest" description="Disordered" evidence="5">
    <location>
        <begin position="1376"/>
        <end position="1408"/>
    </location>
</feature>
<dbReference type="Pfam" id="PF25481">
    <property type="entry name" value="Nucleoprot-TPR"/>
    <property type="match status" value="1"/>
</dbReference>
<evidence type="ECO:0000259" key="7">
    <source>
        <dbReference type="Pfam" id="PF25481"/>
    </source>
</evidence>